<dbReference type="SUPFAM" id="SSF46689">
    <property type="entry name" value="Homeodomain-like"/>
    <property type="match status" value="1"/>
</dbReference>
<dbReference type="PROSITE" id="PS50977">
    <property type="entry name" value="HTH_TETR_2"/>
    <property type="match status" value="1"/>
</dbReference>
<dbReference type="Proteomes" id="UP000322976">
    <property type="component" value="Unassembled WGS sequence"/>
</dbReference>
<feature type="DNA-binding region" description="H-T-H motif" evidence="2">
    <location>
        <begin position="28"/>
        <end position="47"/>
    </location>
</feature>
<proteinExistence type="predicted"/>
<keyword evidence="5" id="KW-0808">Transferase</keyword>
<dbReference type="Pfam" id="PF00440">
    <property type="entry name" value="TetR_N"/>
    <property type="match status" value="1"/>
</dbReference>
<keyword evidence="6" id="KW-1185">Reference proteome</keyword>
<keyword evidence="3" id="KW-0812">Transmembrane</keyword>
<dbReference type="AlphaFoldDB" id="A0A5D8QD80"/>
<dbReference type="GO" id="GO:0003677">
    <property type="term" value="F:DNA binding"/>
    <property type="evidence" value="ECO:0007669"/>
    <property type="project" value="UniProtKB-UniRule"/>
</dbReference>
<dbReference type="InterPro" id="IPR009057">
    <property type="entry name" value="Homeodomain-like_sf"/>
</dbReference>
<reference evidence="5 6" key="1">
    <citation type="submission" date="2019-08" db="EMBL/GenBank/DDBJ databases">
        <title>Calorimonas adulescens gen. nov., sp. nov., an anaerobic thermophilic bacterium from Sakhalin hot spring.</title>
        <authorList>
            <person name="Khomyakova M.A."/>
            <person name="Merkel A.Y."/>
            <person name="Novikov A."/>
            <person name="Bonch-Osmolovskaya E.A."/>
            <person name="Slobodkin A.I."/>
        </authorList>
    </citation>
    <scope>NUCLEOTIDE SEQUENCE [LARGE SCALE GENOMIC DNA]</scope>
    <source>
        <strain evidence="5 6">A05MB</strain>
    </source>
</reference>
<feature type="transmembrane region" description="Helical" evidence="3">
    <location>
        <begin position="137"/>
        <end position="154"/>
    </location>
</feature>
<dbReference type="EMBL" id="VTPS01000013">
    <property type="protein sequence ID" value="TZE81493.1"/>
    <property type="molecule type" value="Genomic_DNA"/>
</dbReference>
<accession>A0A5D8QD80</accession>
<evidence type="ECO:0000259" key="4">
    <source>
        <dbReference type="PROSITE" id="PS50977"/>
    </source>
</evidence>
<dbReference type="Gene3D" id="1.10.357.10">
    <property type="entry name" value="Tetracycline Repressor, domain 2"/>
    <property type="match status" value="1"/>
</dbReference>
<keyword evidence="3" id="KW-1133">Transmembrane helix</keyword>
<keyword evidence="1 2" id="KW-0238">DNA-binding</keyword>
<protein>
    <submittedName>
        <fullName evidence="5">Dihydroxyacetone kinase transcriptional activator DhaS</fullName>
    </submittedName>
</protein>
<dbReference type="InterPro" id="IPR001647">
    <property type="entry name" value="HTH_TetR"/>
</dbReference>
<dbReference type="GO" id="GO:0016301">
    <property type="term" value="F:kinase activity"/>
    <property type="evidence" value="ECO:0007669"/>
    <property type="project" value="UniProtKB-KW"/>
</dbReference>
<dbReference type="InterPro" id="IPR012738">
    <property type="entry name" value="Tscrpt_reg_DhaS"/>
</dbReference>
<evidence type="ECO:0000256" key="2">
    <source>
        <dbReference type="PROSITE-ProRule" id="PRU00335"/>
    </source>
</evidence>
<dbReference type="NCBIfam" id="TIGR02366">
    <property type="entry name" value="DHAK_reg"/>
    <property type="match status" value="1"/>
</dbReference>
<evidence type="ECO:0000313" key="6">
    <source>
        <dbReference type="Proteomes" id="UP000322976"/>
    </source>
</evidence>
<keyword evidence="5" id="KW-0418">Kinase</keyword>
<name>A0A5D8QD80_9THEO</name>
<evidence type="ECO:0000256" key="1">
    <source>
        <dbReference type="ARBA" id="ARBA00023125"/>
    </source>
</evidence>
<gene>
    <name evidence="5" type="primary">dhaS</name>
    <name evidence="5" type="ORF">FWJ32_09125</name>
</gene>
<organism evidence="5 6">
    <name type="scientific">Calorimonas adulescens</name>
    <dbReference type="NCBI Taxonomy" id="2606906"/>
    <lineage>
        <taxon>Bacteria</taxon>
        <taxon>Bacillati</taxon>
        <taxon>Bacillota</taxon>
        <taxon>Clostridia</taxon>
        <taxon>Thermoanaerobacterales</taxon>
        <taxon>Thermoanaerobacteraceae</taxon>
        <taxon>Calorimonas</taxon>
    </lineage>
</organism>
<evidence type="ECO:0000256" key="3">
    <source>
        <dbReference type="SAM" id="Phobius"/>
    </source>
</evidence>
<dbReference type="PANTHER" id="PTHR43479">
    <property type="entry name" value="ACREF/ENVCD OPERON REPRESSOR-RELATED"/>
    <property type="match status" value="1"/>
</dbReference>
<dbReference type="RefSeq" id="WP_149545646.1">
    <property type="nucleotide sequence ID" value="NZ_VTPS01000013.1"/>
</dbReference>
<keyword evidence="3" id="KW-0472">Membrane</keyword>
<dbReference type="InterPro" id="IPR039532">
    <property type="entry name" value="TetR_C_Firmicutes"/>
</dbReference>
<dbReference type="Pfam" id="PF14278">
    <property type="entry name" value="TetR_C_8"/>
    <property type="match status" value="1"/>
</dbReference>
<feature type="domain" description="HTH tetR-type" evidence="4">
    <location>
        <begin position="5"/>
        <end position="65"/>
    </location>
</feature>
<comment type="caution">
    <text evidence="5">The sequence shown here is derived from an EMBL/GenBank/DDBJ whole genome shotgun (WGS) entry which is preliminary data.</text>
</comment>
<evidence type="ECO:0000313" key="5">
    <source>
        <dbReference type="EMBL" id="TZE81493.1"/>
    </source>
</evidence>
<sequence length="191" mass="22627">MSSSQITKKVLGDALKELMRSKPLNKISIQNIVDECGLNRQTFYYHFHDIYDLLGWIYEKEAVEKIAQYKSYKHWTEGFYHVFKYIEDNKSFCMNTLNSLGREHLDNYLYSVTYDLVLGVVYELSNNMKVKEEHKKFIANFYTLAFIGLIIQWMKNGMKEDPKIIIEDLSELIEGNFIKALQKYENEDDSQ</sequence>
<dbReference type="InterPro" id="IPR050624">
    <property type="entry name" value="HTH-type_Tx_Regulator"/>
</dbReference>
<dbReference type="PANTHER" id="PTHR43479:SF7">
    <property type="entry name" value="TETR-FAMILY TRANSCRIPTIONAL REGULATOR"/>
    <property type="match status" value="1"/>
</dbReference>